<dbReference type="RefSeq" id="WP_001819408.1">
    <property type="nucleotide sequence ID" value="NZ_FCZP01000008.1"/>
</dbReference>
<dbReference type="AlphaFoldDB" id="A0AAW9W923"/>
<organism evidence="1 2">
    <name type="scientific">Streptococcus pneumoniae</name>
    <dbReference type="NCBI Taxonomy" id="1313"/>
    <lineage>
        <taxon>Bacteria</taxon>
        <taxon>Bacillati</taxon>
        <taxon>Bacillota</taxon>
        <taxon>Bacilli</taxon>
        <taxon>Lactobacillales</taxon>
        <taxon>Streptococcaceae</taxon>
        <taxon>Streptococcus</taxon>
    </lineage>
</organism>
<dbReference type="GO" id="GO:0016740">
    <property type="term" value="F:transferase activity"/>
    <property type="evidence" value="ECO:0007669"/>
    <property type="project" value="UniProtKB-KW"/>
</dbReference>
<sequence length="48" mass="5694">MVKDLEYANFSVFHDEVKEINYLLQQYRDCLVTDSGKDYTVIGKYDNL</sequence>
<name>A0AAW9W923_STREE</name>
<dbReference type="Proteomes" id="UP000729182">
    <property type="component" value="Unassembled WGS sequence"/>
</dbReference>
<dbReference type="EMBL" id="WNHN01000396">
    <property type="protein sequence ID" value="MTV78068.1"/>
    <property type="molecule type" value="Genomic_DNA"/>
</dbReference>
<evidence type="ECO:0000313" key="2">
    <source>
        <dbReference type="Proteomes" id="UP000729182"/>
    </source>
</evidence>
<evidence type="ECO:0000313" key="1">
    <source>
        <dbReference type="EMBL" id="MTV78068.1"/>
    </source>
</evidence>
<keyword evidence="1" id="KW-0808">Transferase</keyword>
<proteinExistence type="predicted"/>
<gene>
    <name evidence="1" type="ORF">GM535_12670</name>
</gene>
<comment type="caution">
    <text evidence="1">The sequence shown here is derived from an EMBL/GenBank/DDBJ whole genome shotgun (WGS) entry which is preliminary data.</text>
</comment>
<accession>A0AAW9W923</accession>
<reference evidence="1" key="1">
    <citation type="submission" date="2019-11" db="EMBL/GenBank/DDBJ databases">
        <title>Growth characteristics of pneumococcus vary with the chemical composition of the capsule and with environmental conditions.</title>
        <authorList>
            <person name="Tothpal A."/>
            <person name="Desobry K."/>
            <person name="Joshi S."/>
            <person name="Wyllie A.L."/>
            <person name="Weinberger D.M."/>
        </authorList>
    </citation>
    <scope>NUCLEOTIDE SEQUENCE</scope>
    <source>
        <strain evidence="1">Pnumococcus10A</strain>
    </source>
</reference>
<protein>
    <submittedName>
        <fullName evidence="1">N-acetylglucosamine transferase</fullName>
    </submittedName>
</protein>